<dbReference type="EMBL" id="FLUP01000001">
    <property type="protein sequence ID" value="SBW02763.1"/>
    <property type="molecule type" value="Genomic_DNA"/>
</dbReference>
<gene>
    <name evidence="1" type="ORF">KM92DES2_11706</name>
</gene>
<accession>A0A212JTK0</accession>
<dbReference type="AlphaFoldDB" id="A0A212JTK0"/>
<reference evidence="1" key="1">
    <citation type="submission" date="2016-04" db="EMBL/GenBank/DDBJ databases">
        <authorList>
            <person name="Evans L.H."/>
            <person name="Alamgir A."/>
            <person name="Owens N."/>
            <person name="Weber N.D."/>
            <person name="Virtaneva K."/>
            <person name="Barbian K."/>
            <person name="Babar A."/>
            <person name="Rosenke K."/>
        </authorList>
    </citation>
    <scope>NUCLEOTIDE SEQUENCE</scope>
    <source>
        <strain evidence="1">92-2</strain>
    </source>
</reference>
<proteinExistence type="predicted"/>
<protein>
    <submittedName>
        <fullName evidence="1">Uncharacterized protein</fullName>
    </submittedName>
</protein>
<sequence>MPQGIDACRVSAHQPGFESFNDEFCHGAWREPPGFANSGYSFIRVNFYQYMAVAFSVKTFFRF</sequence>
<organism evidence="1">
    <name type="scientific">uncultured Desulfovibrio sp</name>
    <dbReference type="NCBI Taxonomy" id="167968"/>
    <lineage>
        <taxon>Bacteria</taxon>
        <taxon>Pseudomonadati</taxon>
        <taxon>Thermodesulfobacteriota</taxon>
        <taxon>Desulfovibrionia</taxon>
        <taxon>Desulfovibrionales</taxon>
        <taxon>Desulfovibrionaceae</taxon>
        <taxon>Desulfovibrio</taxon>
        <taxon>environmental samples</taxon>
    </lineage>
</organism>
<evidence type="ECO:0000313" key="1">
    <source>
        <dbReference type="EMBL" id="SBW02763.1"/>
    </source>
</evidence>
<name>A0A212JTK0_9BACT</name>